<comment type="caution">
    <text evidence="2">The sequence shown here is derived from an EMBL/GenBank/DDBJ whole genome shotgun (WGS) entry which is preliminary data.</text>
</comment>
<feature type="compositionally biased region" description="Acidic residues" evidence="1">
    <location>
        <begin position="55"/>
        <end position="77"/>
    </location>
</feature>
<dbReference type="AlphaFoldDB" id="A0A9P7NA38"/>
<name>A0A9P7NA38_9HYPO</name>
<feature type="region of interest" description="Disordered" evidence="1">
    <location>
        <begin position="136"/>
        <end position="164"/>
    </location>
</feature>
<feature type="compositionally biased region" description="Low complexity" evidence="1">
    <location>
        <begin position="149"/>
        <end position="164"/>
    </location>
</feature>
<evidence type="ECO:0000313" key="2">
    <source>
        <dbReference type="EMBL" id="KAG6004031.1"/>
    </source>
</evidence>
<organism evidence="2 3">
    <name type="scientific">Claviceps pusilla</name>
    <dbReference type="NCBI Taxonomy" id="123648"/>
    <lineage>
        <taxon>Eukaryota</taxon>
        <taxon>Fungi</taxon>
        <taxon>Dikarya</taxon>
        <taxon>Ascomycota</taxon>
        <taxon>Pezizomycotina</taxon>
        <taxon>Sordariomycetes</taxon>
        <taxon>Hypocreomycetidae</taxon>
        <taxon>Hypocreales</taxon>
        <taxon>Clavicipitaceae</taxon>
        <taxon>Claviceps</taxon>
    </lineage>
</organism>
<feature type="region of interest" description="Disordered" evidence="1">
    <location>
        <begin position="191"/>
        <end position="232"/>
    </location>
</feature>
<evidence type="ECO:0000256" key="1">
    <source>
        <dbReference type="SAM" id="MobiDB-lite"/>
    </source>
</evidence>
<proteinExistence type="predicted"/>
<dbReference type="EMBL" id="SRPW01001247">
    <property type="protein sequence ID" value="KAG6004031.1"/>
    <property type="molecule type" value="Genomic_DNA"/>
</dbReference>
<gene>
    <name evidence="2" type="ORF">E4U43_000806</name>
</gene>
<dbReference type="OrthoDB" id="4940299at2759"/>
<keyword evidence="3" id="KW-1185">Reference proteome</keyword>
<evidence type="ECO:0000313" key="3">
    <source>
        <dbReference type="Proteomes" id="UP000748025"/>
    </source>
</evidence>
<dbReference type="Proteomes" id="UP000748025">
    <property type="component" value="Unassembled WGS sequence"/>
</dbReference>
<feature type="compositionally biased region" description="Low complexity" evidence="1">
    <location>
        <begin position="206"/>
        <end position="226"/>
    </location>
</feature>
<feature type="region of interest" description="Disordered" evidence="1">
    <location>
        <begin position="40"/>
        <end position="96"/>
    </location>
</feature>
<accession>A0A9P7NA38</accession>
<protein>
    <submittedName>
        <fullName evidence="2">Uncharacterized protein</fullName>
    </submittedName>
</protein>
<reference evidence="2" key="1">
    <citation type="journal article" date="2020" name="bioRxiv">
        <title>Whole genome comparisons of ergot fungi reveals the divergence and evolution of species within the genus Claviceps are the result of varying mechanisms driving genome evolution and host range expansion.</title>
        <authorList>
            <person name="Wyka S.A."/>
            <person name="Mondo S.J."/>
            <person name="Liu M."/>
            <person name="Dettman J."/>
            <person name="Nalam V."/>
            <person name="Broders K.D."/>
        </authorList>
    </citation>
    <scope>NUCLEOTIDE SEQUENCE</scope>
    <source>
        <strain evidence="2">CCC 602</strain>
    </source>
</reference>
<sequence length="358" mass="38918">MREETYQIADYIWRFDSTILHLEQDSNTSTTSCPCLSAKSSFLSPLPQEPHADDDGKESEEEEKGKESEEEEIEEIEPGLQTPASFPSVSSSTATSPRGIPMSFSLQSYLNHENELEKCMAGAKWGQIFSRPCDTAPAAAQPDKRDYWPTATTAPESSTAASTGPDWWWLQMDDLDGPVLPDLSVSAANDGTGPYTHDAMSFDPCSSRSSAPSAVSPTSSSGRASPQPNNGLVRLPVSARHAALHRQLQEAGLLGPGDGSRSLELYHRDKSSLLQQPRTHPVEDFLNPARLAQSVERETLTSARNLKVAGSTPASGFSYDFQLIEMCLRIVASIRHSDSDKSDEICVAHAPLNPLNPT</sequence>
<feature type="compositionally biased region" description="Low complexity" evidence="1">
    <location>
        <begin position="82"/>
        <end position="96"/>
    </location>
</feature>